<evidence type="ECO:0000313" key="2">
    <source>
        <dbReference type="EMBL" id="NEB87858.1"/>
    </source>
</evidence>
<evidence type="ECO:0000259" key="1">
    <source>
        <dbReference type="PROSITE" id="PS50075"/>
    </source>
</evidence>
<dbReference type="RefSeq" id="WP_003965385.1">
    <property type="nucleotide sequence ID" value="NZ_CBDRIV010000004.1"/>
</dbReference>
<dbReference type="EMBL" id="JAAGMS010000356">
    <property type="protein sequence ID" value="NEC02604.1"/>
    <property type="molecule type" value="Genomic_DNA"/>
</dbReference>
<dbReference type="Pfam" id="PF00550">
    <property type="entry name" value="PP-binding"/>
    <property type="match status" value="1"/>
</dbReference>
<dbReference type="Gene3D" id="1.10.1200.10">
    <property type="entry name" value="ACP-like"/>
    <property type="match status" value="1"/>
</dbReference>
<gene>
    <name evidence="2" type="ORF">G3I43_27365</name>
    <name evidence="3" type="ORF">G3I58_32220</name>
</gene>
<organism evidence="2">
    <name type="scientific">Streptomyces anulatus</name>
    <name type="common">Streptomyces chrysomallus</name>
    <dbReference type="NCBI Taxonomy" id="1892"/>
    <lineage>
        <taxon>Bacteria</taxon>
        <taxon>Bacillati</taxon>
        <taxon>Actinomycetota</taxon>
        <taxon>Actinomycetes</taxon>
        <taxon>Kitasatosporales</taxon>
        <taxon>Streptomycetaceae</taxon>
        <taxon>Streptomyces</taxon>
    </lineage>
</organism>
<evidence type="ECO:0000313" key="4">
    <source>
        <dbReference type="Proteomes" id="UP000470951"/>
    </source>
</evidence>
<reference evidence="2 4" key="1">
    <citation type="submission" date="2020-01" db="EMBL/GenBank/DDBJ databases">
        <title>Insect and environment-associated Actinomycetes.</title>
        <authorList>
            <person name="Currrie C."/>
            <person name="Chevrette M."/>
            <person name="Carlson C."/>
            <person name="Stubbendieck R."/>
            <person name="Wendt-Pienkowski E."/>
        </authorList>
    </citation>
    <scope>NUCLEOTIDE SEQUENCE</scope>
    <source>
        <strain evidence="2">SID505</strain>
        <strain evidence="3 4">SID7903</strain>
    </source>
</reference>
<name>A0A6G3SZQ0_STRAQ</name>
<dbReference type="AlphaFoldDB" id="A0A6G3SZQ0"/>
<dbReference type="PROSITE" id="PS50075">
    <property type="entry name" value="CARRIER"/>
    <property type="match status" value="1"/>
</dbReference>
<dbReference type="InterPro" id="IPR009081">
    <property type="entry name" value="PP-bd_ACP"/>
</dbReference>
<accession>A0A6G3SZQ0</accession>
<comment type="caution">
    <text evidence="2">The sequence shown here is derived from an EMBL/GenBank/DDBJ whole genome shotgun (WGS) entry which is preliminary data.</text>
</comment>
<dbReference type="EMBL" id="JAAGMK010000790">
    <property type="protein sequence ID" value="NEB87858.1"/>
    <property type="molecule type" value="Genomic_DNA"/>
</dbReference>
<proteinExistence type="predicted"/>
<feature type="domain" description="Carrier" evidence="1">
    <location>
        <begin position="1"/>
        <end position="75"/>
    </location>
</feature>
<protein>
    <submittedName>
        <fullName evidence="2">Acyl carrier protein</fullName>
    </submittedName>
</protein>
<dbReference type="InterPro" id="IPR036736">
    <property type="entry name" value="ACP-like_sf"/>
</dbReference>
<dbReference type="SUPFAM" id="SSF47336">
    <property type="entry name" value="ACP-like"/>
    <property type="match status" value="1"/>
</dbReference>
<sequence length="77" mass="8466">MSTSEEISTLLVTKFGTDPGAIRPDVPLHRLRLDSLALEELRLLIEDRLDVDLEDVALTSRDTVGRLVEAVHGKVSA</sequence>
<evidence type="ECO:0000313" key="3">
    <source>
        <dbReference type="EMBL" id="NEC02604.1"/>
    </source>
</evidence>
<dbReference type="Proteomes" id="UP000470951">
    <property type="component" value="Unassembled WGS sequence"/>
</dbReference>